<dbReference type="Proteomes" id="UP000663887">
    <property type="component" value="Unassembled WGS sequence"/>
</dbReference>
<evidence type="ECO:0000256" key="4">
    <source>
        <dbReference type="PROSITE-ProRule" id="PRU00504"/>
    </source>
</evidence>
<feature type="repeat" description="NHL" evidence="4">
    <location>
        <begin position="167"/>
        <end position="206"/>
    </location>
</feature>
<keyword evidence="3" id="KW-0325">Glycoprotein</keyword>
<sequence length="216" mass="23799">MPGASSGHVVAGGNGNGNQTNQLKYVTKIVIDKNETMFICDRDNKRVQRWFKDDNHGQTIIANIPCWGLAMDNQETLYISDLEKHQVTKWLGDQIVAGGNGHGQALSQLGEPVDIFIDRNQSVFIADFSNDLVVDQPGTVYVVDSINHRIIRWLKGSKYGSAIIGGHGIGSGIAQLAYPEDLQFDKQGNLYVVDLNNNRVQMFTIDKSSCAKGMCK</sequence>
<dbReference type="AlphaFoldDB" id="A0A819W4J7"/>
<evidence type="ECO:0000313" key="6">
    <source>
        <dbReference type="EMBL" id="CAF4118271.1"/>
    </source>
</evidence>
<dbReference type="PROSITE" id="PS51125">
    <property type="entry name" value="NHL"/>
    <property type="match status" value="1"/>
</dbReference>
<dbReference type="Gene3D" id="2.120.10.30">
    <property type="entry name" value="TolB, C-terminal domain"/>
    <property type="match status" value="2"/>
</dbReference>
<keyword evidence="1" id="KW-0732">Signal</keyword>
<dbReference type="EMBL" id="CAJNRG010013684">
    <property type="protein sequence ID" value="CAF2150854.1"/>
    <property type="molecule type" value="Genomic_DNA"/>
</dbReference>
<reference evidence="6" key="1">
    <citation type="submission" date="2021-02" db="EMBL/GenBank/DDBJ databases">
        <authorList>
            <person name="Nowell W R."/>
        </authorList>
    </citation>
    <scope>NUCLEOTIDE SEQUENCE</scope>
</reference>
<dbReference type="InterPro" id="IPR011042">
    <property type="entry name" value="6-blade_b-propeller_TolB-like"/>
</dbReference>
<keyword evidence="2" id="KW-0677">Repeat</keyword>
<dbReference type="SUPFAM" id="SSF101898">
    <property type="entry name" value="NHL repeat"/>
    <property type="match status" value="1"/>
</dbReference>
<dbReference type="Proteomes" id="UP000663866">
    <property type="component" value="Unassembled WGS sequence"/>
</dbReference>
<dbReference type="PANTHER" id="PTHR10680:SF14">
    <property type="entry name" value="PEPTIDYL-GLYCINE ALPHA-AMIDATING MONOOXYGENASE"/>
    <property type="match status" value="1"/>
</dbReference>
<gene>
    <name evidence="6" type="ORF">OVN521_LOCUS21826</name>
    <name evidence="7" type="ORF">UXM345_LOCUS25756</name>
    <name evidence="5" type="ORF">XDN619_LOCUS28640</name>
</gene>
<organism evidence="6 8">
    <name type="scientific">Rotaria magnacalcarata</name>
    <dbReference type="NCBI Taxonomy" id="392030"/>
    <lineage>
        <taxon>Eukaryota</taxon>
        <taxon>Metazoa</taxon>
        <taxon>Spiralia</taxon>
        <taxon>Gnathifera</taxon>
        <taxon>Rotifera</taxon>
        <taxon>Eurotatoria</taxon>
        <taxon>Bdelloidea</taxon>
        <taxon>Philodinida</taxon>
        <taxon>Philodinidae</taxon>
        <taxon>Rotaria</taxon>
    </lineage>
</organism>
<evidence type="ECO:0008006" key="9">
    <source>
        <dbReference type="Google" id="ProtNLM"/>
    </source>
</evidence>
<evidence type="ECO:0000313" key="7">
    <source>
        <dbReference type="EMBL" id="CAF4162075.1"/>
    </source>
</evidence>
<dbReference type="EMBL" id="CAJOBG010004607">
    <property type="protein sequence ID" value="CAF4118271.1"/>
    <property type="molecule type" value="Genomic_DNA"/>
</dbReference>
<dbReference type="Pfam" id="PF01436">
    <property type="entry name" value="NHL"/>
    <property type="match status" value="1"/>
</dbReference>
<evidence type="ECO:0000256" key="2">
    <source>
        <dbReference type="ARBA" id="ARBA00022737"/>
    </source>
</evidence>
<evidence type="ECO:0000313" key="5">
    <source>
        <dbReference type="EMBL" id="CAF2150854.1"/>
    </source>
</evidence>
<dbReference type="EMBL" id="CAJOBF010005050">
    <property type="protein sequence ID" value="CAF4162075.1"/>
    <property type="molecule type" value="Genomic_DNA"/>
</dbReference>
<evidence type="ECO:0000313" key="8">
    <source>
        <dbReference type="Proteomes" id="UP000663866"/>
    </source>
</evidence>
<dbReference type="CDD" id="cd05819">
    <property type="entry name" value="NHL"/>
    <property type="match status" value="1"/>
</dbReference>
<evidence type="ECO:0000256" key="1">
    <source>
        <dbReference type="ARBA" id="ARBA00022729"/>
    </source>
</evidence>
<name>A0A819W4J7_9BILA</name>
<keyword evidence="8" id="KW-1185">Reference proteome</keyword>
<protein>
    <recommendedName>
        <fullName evidence="9">NHL repeat containing protein</fullName>
    </recommendedName>
</protein>
<comment type="caution">
    <text evidence="6">The sequence shown here is derived from an EMBL/GenBank/DDBJ whole genome shotgun (WGS) entry which is preliminary data.</text>
</comment>
<dbReference type="GO" id="GO:0005576">
    <property type="term" value="C:extracellular region"/>
    <property type="evidence" value="ECO:0007669"/>
    <property type="project" value="TreeGrafter"/>
</dbReference>
<accession>A0A819W4J7</accession>
<dbReference type="InterPro" id="IPR001258">
    <property type="entry name" value="NHL_repeat"/>
</dbReference>
<evidence type="ECO:0000256" key="3">
    <source>
        <dbReference type="ARBA" id="ARBA00023180"/>
    </source>
</evidence>
<dbReference type="Proteomes" id="UP000663842">
    <property type="component" value="Unassembled WGS sequence"/>
</dbReference>
<dbReference type="PANTHER" id="PTHR10680">
    <property type="entry name" value="PEPTIDYL-GLYCINE ALPHA-AMIDATING MONOOXYGENASE"/>
    <property type="match status" value="1"/>
</dbReference>
<dbReference type="Gene3D" id="2.40.10.500">
    <property type="match status" value="1"/>
</dbReference>
<proteinExistence type="predicted"/>